<evidence type="ECO:0000256" key="5">
    <source>
        <dbReference type="ARBA" id="ARBA00022714"/>
    </source>
</evidence>
<keyword evidence="8 13" id="KW-1133">Transmembrane helix</keyword>
<dbReference type="EMBL" id="LCBF01000020">
    <property type="protein sequence ID" value="KKS06818.1"/>
    <property type="molecule type" value="Genomic_DNA"/>
</dbReference>
<keyword evidence="12 13" id="KW-0472">Membrane</keyword>
<organism evidence="15 16">
    <name type="scientific">candidate division WWE3 bacterium GW2011_GWE1_41_27</name>
    <dbReference type="NCBI Taxonomy" id="1619131"/>
    <lineage>
        <taxon>Bacteria</taxon>
        <taxon>Katanobacteria</taxon>
    </lineage>
</organism>
<dbReference type="PROSITE" id="PS51384">
    <property type="entry name" value="FAD_FR"/>
    <property type="match status" value="1"/>
</dbReference>
<dbReference type="InterPro" id="IPR017927">
    <property type="entry name" value="FAD-bd_FR_type"/>
</dbReference>
<keyword evidence="5" id="KW-0001">2Fe-2S</keyword>
<evidence type="ECO:0000313" key="15">
    <source>
        <dbReference type="EMBL" id="KKS06818.1"/>
    </source>
</evidence>
<dbReference type="InterPro" id="IPR050415">
    <property type="entry name" value="MRET"/>
</dbReference>
<dbReference type="GO" id="GO:0016491">
    <property type="term" value="F:oxidoreductase activity"/>
    <property type="evidence" value="ECO:0007669"/>
    <property type="project" value="UniProtKB-KW"/>
</dbReference>
<comment type="caution">
    <text evidence="15">The sequence shown here is derived from an EMBL/GenBank/DDBJ whole genome shotgun (WGS) entry which is preliminary data.</text>
</comment>
<evidence type="ECO:0000256" key="10">
    <source>
        <dbReference type="ARBA" id="ARBA00023004"/>
    </source>
</evidence>
<dbReference type="InterPro" id="IPR013112">
    <property type="entry name" value="FAD-bd_8"/>
</dbReference>
<dbReference type="InterPro" id="IPR001433">
    <property type="entry name" value="OxRdtase_FAD/NAD-bd"/>
</dbReference>
<keyword evidence="3" id="KW-0285">Flavoprotein</keyword>
<dbReference type="InterPro" id="IPR017938">
    <property type="entry name" value="Riboflavin_synthase-like_b-brl"/>
</dbReference>
<evidence type="ECO:0000256" key="8">
    <source>
        <dbReference type="ARBA" id="ARBA00022989"/>
    </source>
</evidence>
<dbReference type="Pfam" id="PF08022">
    <property type="entry name" value="FAD_binding_8"/>
    <property type="match status" value="1"/>
</dbReference>
<feature type="domain" description="FAD-binding FR-type" evidence="14">
    <location>
        <begin position="201"/>
        <end position="303"/>
    </location>
</feature>
<evidence type="ECO:0000256" key="3">
    <source>
        <dbReference type="ARBA" id="ARBA00022630"/>
    </source>
</evidence>
<evidence type="ECO:0000259" key="14">
    <source>
        <dbReference type="PROSITE" id="PS51384"/>
    </source>
</evidence>
<dbReference type="GO" id="GO:0046872">
    <property type="term" value="F:metal ion binding"/>
    <property type="evidence" value="ECO:0007669"/>
    <property type="project" value="UniProtKB-KW"/>
</dbReference>
<dbReference type="Gene3D" id="3.40.50.80">
    <property type="entry name" value="Nucleotide-binding domain of ferredoxin-NADP reductase (FNR) module"/>
    <property type="match status" value="1"/>
</dbReference>
<dbReference type="AlphaFoldDB" id="A0A0G0Z1Q9"/>
<dbReference type="GO" id="GO:0016020">
    <property type="term" value="C:membrane"/>
    <property type="evidence" value="ECO:0007669"/>
    <property type="project" value="UniProtKB-SubCell"/>
</dbReference>
<dbReference type="PANTHER" id="PTHR47354">
    <property type="entry name" value="NADH OXIDOREDUCTASE HCR"/>
    <property type="match status" value="1"/>
</dbReference>
<keyword evidence="11" id="KW-0411">Iron-sulfur</keyword>
<gene>
    <name evidence="15" type="ORF">UU59_C0020G0011</name>
</gene>
<evidence type="ECO:0000256" key="9">
    <source>
        <dbReference type="ARBA" id="ARBA00023002"/>
    </source>
</evidence>
<dbReference type="Proteomes" id="UP000034544">
    <property type="component" value="Unassembled WGS sequence"/>
</dbReference>
<evidence type="ECO:0000256" key="11">
    <source>
        <dbReference type="ARBA" id="ARBA00023014"/>
    </source>
</evidence>
<dbReference type="GO" id="GO:0050660">
    <property type="term" value="F:flavin adenine dinucleotide binding"/>
    <property type="evidence" value="ECO:0007669"/>
    <property type="project" value="TreeGrafter"/>
</dbReference>
<feature type="transmembrane region" description="Helical" evidence="13">
    <location>
        <begin position="78"/>
        <end position="99"/>
    </location>
</feature>
<feature type="transmembrane region" description="Helical" evidence="13">
    <location>
        <begin position="120"/>
        <end position="140"/>
    </location>
</feature>
<dbReference type="Gene3D" id="2.40.30.10">
    <property type="entry name" value="Translation factors"/>
    <property type="match status" value="1"/>
</dbReference>
<evidence type="ECO:0000256" key="12">
    <source>
        <dbReference type="ARBA" id="ARBA00023136"/>
    </source>
</evidence>
<dbReference type="Pfam" id="PF01794">
    <property type="entry name" value="Ferric_reduct"/>
    <property type="match status" value="1"/>
</dbReference>
<evidence type="ECO:0000256" key="6">
    <source>
        <dbReference type="ARBA" id="ARBA00022723"/>
    </source>
</evidence>
<dbReference type="PANTHER" id="PTHR47354:SF8">
    <property type="entry name" value="1,2-PHENYLACETYL-COA EPOXIDASE, SUBUNIT E"/>
    <property type="match status" value="1"/>
</dbReference>
<comment type="subcellular location">
    <subcellularLocation>
        <location evidence="2">Membrane</location>
        <topology evidence="2">Multi-pass membrane protein</topology>
    </subcellularLocation>
</comment>
<evidence type="ECO:0000256" key="4">
    <source>
        <dbReference type="ARBA" id="ARBA00022692"/>
    </source>
</evidence>
<evidence type="ECO:0000256" key="7">
    <source>
        <dbReference type="ARBA" id="ARBA00022827"/>
    </source>
</evidence>
<feature type="transmembrane region" description="Helical" evidence="13">
    <location>
        <begin position="36"/>
        <end position="58"/>
    </location>
</feature>
<proteinExistence type="predicted"/>
<dbReference type="Pfam" id="PF00175">
    <property type="entry name" value="NAD_binding_1"/>
    <property type="match status" value="1"/>
</dbReference>
<feature type="transmembrane region" description="Helical" evidence="13">
    <location>
        <begin position="146"/>
        <end position="166"/>
    </location>
</feature>
<dbReference type="PRINTS" id="PR00409">
    <property type="entry name" value="PHDIOXRDTASE"/>
</dbReference>
<dbReference type="SUPFAM" id="SSF63380">
    <property type="entry name" value="Riboflavin synthase domain-like"/>
    <property type="match status" value="1"/>
</dbReference>
<keyword evidence="9" id="KW-0560">Oxidoreductase</keyword>
<feature type="transmembrane region" description="Helical" evidence="13">
    <location>
        <begin position="178"/>
        <end position="198"/>
    </location>
</feature>
<evidence type="ECO:0000313" key="16">
    <source>
        <dbReference type="Proteomes" id="UP000034544"/>
    </source>
</evidence>
<keyword evidence="10" id="KW-0408">Iron</keyword>
<reference evidence="15 16" key="1">
    <citation type="journal article" date="2015" name="Nature">
        <title>rRNA introns, odd ribosomes, and small enigmatic genomes across a large radiation of phyla.</title>
        <authorList>
            <person name="Brown C.T."/>
            <person name="Hug L.A."/>
            <person name="Thomas B.C."/>
            <person name="Sharon I."/>
            <person name="Castelle C.J."/>
            <person name="Singh A."/>
            <person name="Wilkins M.J."/>
            <person name="Williams K.H."/>
            <person name="Banfield J.F."/>
        </authorList>
    </citation>
    <scope>NUCLEOTIDE SEQUENCE [LARGE SCALE GENOMIC DNA]</scope>
</reference>
<comment type="cofactor">
    <cofactor evidence="1">
        <name>FAD</name>
        <dbReference type="ChEBI" id="CHEBI:57692"/>
    </cofactor>
</comment>
<protein>
    <submittedName>
        <fullName evidence="15">Ferric reductase domain protein transmembrane component domain-containing protein</fullName>
    </submittedName>
</protein>
<dbReference type="GO" id="GO:0051537">
    <property type="term" value="F:2 iron, 2 sulfur cluster binding"/>
    <property type="evidence" value="ECO:0007669"/>
    <property type="project" value="UniProtKB-KW"/>
</dbReference>
<keyword evidence="6" id="KW-0479">Metal-binding</keyword>
<evidence type="ECO:0000256" key="13">
    <source>
        <dbReference type="SAM" id="Phobius"/>
    </source>
</evidence>
<name>A0A0G0Z1Q9_UNCKA</name>
<accession>A0A0G0Z1Q9</accession>
<dbReference type="InterPro" id="IPR013130">
    <property type="entry name" value="Fe3_Rdtase_TM_dom"/>
</dbReference>
<keyword evidence="4 13" id="KW-0812">Transmembrane</keyword>
<sequence length="428" mass="47953">MNTRHSGNLLIILIVFVTTLLLLSAKSDGSLGSTNILLLVSQFLAIIGVALFSLSFVLSSRARFVEYLFDGLGDAYKVHHITGALGFILLINHPFLLILKAFINGSSTAMYLIPVGPVSYSYGIYAIYFLLTLIVLTLFIKLPYNIWKFTHSFMGAALFFAFLHVLNIDSDVSRNMVLGLWVEFFLLAGGVAFIYRLFLYKKVTGAYLYKVGHFSAVGEVFNLTLFPEGDPIKSSVGQYAFLKVLDNKKVSKEEHPFSIVEINEMGGIVFSIKKIGDYTRTLGNLKSEDKVEIVGPFGIIHKKLDAHLEPVFVAGGIGITPFVAAVEEALKAGKKVHLYYSVREQDEALYDERFQNLAEKFSNFKYKLWISNTQGKIGAQNIQQDIDDLSKKFFFVCGPKPMMDSLKKQLREKGVKSGDIYMEDFTLR</sequence>
<evidence type="ECO:0000256" key="2">
    <source>
        <dbReference type="ARBA" id="ARBA00004141"/>
    </source>
</evidence>
<evidence type="ECO:0000256" key="1">
    <source>
        <dbReference type="ARBA" id="ARBA00001974"/>
    </source>
</evidence>
<dbReference type="SUPFAM" id="SSF52343">
    <property type="entry name" value="Ferredoxin reductase-like, C-terminal NADP-linked domain"/>
    <property type="match status" value="1"/>
</dbReference>
<feature type="transmembrane region" description="Helical" evidence="13">
    <location>
        <begin position="6"/>
        <end position="24"/>
    </location>
</feature>
<keyword evidence="7" id="KW-0274">FAD</keyword>
<dbReference type="InterPro" id="IPR039261">
    <property type="entry name" value="FNR_nucleotide-bd"/>
</dbReference>